<comment type="caution">
    <text evidence="2">The sequence shown here is derived from an EMBL/GenBank/DDBJ whole genome shotgun (WGS) entry which is preliminary data.</text>
</comment>
<dbReference type="Proteomes" id="UP000632273">
    <property type="component" value="Unassembled WGS sequence"/>
</dbReference>
<dbReference type="InterPro" id="IPR046109">
    <property type="entry name" value="DUF6046"/>
</dbReference>
<protein>
    <recommendedName>
        <fullName evidence="1">DUF6046 domain-containing protein</fullName>
    </recommendedName>
</protein>
<reference evidence="3" key="1">
    <citation type="journal article" date="2019" name="Int. J. Syst. Evol. Microbiol.">
        <title>The Global Catalogue of Microorganisms (GCM) 10K type strain sequencing project: providing services to taxonomists for standard genome sequencing and annotation.</title>
        <authorList>
            <consortium name="The Broad Institute Genomics Platform"/>
            <consortium name="The Broad Institute Genome Sequencing Center for Infectious Disease"/>
            <person name="Wu L."/>
            <person name="Ma J."/>
        </authorList>
    </citation>
    <scope>NUCLEOTIDE SEQUENCE [LARGE SCALE GENOMIC DNA]</scope>
    <source>
        <strain evidence="3">CGMCC 1.15197</strain>
    </source>
</reference>
<dbReference type="Pfam" id="PF19512">
    <property type="entry name" value="DUF6046"/>
    <property type="match status" value="1"/>
</dbReference>
<evidence type="ECO:0000259" key="1">
    <source>
        <dbReference type="Pfam" id="PF19512"/>
    </source>
</evidence>
<name>A0ABQ1ULX1_9BACT</name>
<organism evidence="2 3">
    <name type="scientific">Hymenobacter cavernae</name>
    <dbReference type="NCBI Taxonomy" id="2044852"/>
    <lineage>
        <taxon>Bacteria</taxon>
        <taxon>Pseudomonadati</taxon>
        <taxon>Bacteroidota</taxon>
        <taxon>Cytophagia</taxon>
        <taxon>Cytophagales</taxon>
        <taxon>Hymenobacteraceae</taxon>
        <taxon>Hymenobacter</taxon>
    </lineage>
</organism>
<accession>A0ABQ1ULX1</accession>
<gene>
    <name evidence="2" type="ORF">GCM10011383_37320</name>
</gene>
<evidence type="ECO:0000313" key="3">
    <source>
        <dbReference type="Proteomes" id="UP000632273"/>
    </source>
</evidence>
<evidence type="ECO:0000313" key="2">
    <source>
        <dbReference type="EMBL" id="GGF22228.1"/>
    </source>
</evidence>
<proteinExistence type="predicted"/>
<sequence length="213" mass="23556">MQFNINIRALATEAFGYSPLMRFELPPDPKPEEVSSDLYGTPLAPEIEGTNLLGLPVFTRVEFPATSFRDKVVLDDPIVEVGRDKLIIATDIQGRDGTVKEYISNGDYAVTIKGILASDPKDGRYSRRYPTREVQNLQALIDAAEALPVTGRLFRILGIRNLVIKGHTWPALPGFTNLQAYELRCLSDEPIELSTGPSVERLAARRVTLNTAS</sequence>
<dbReference type="EMBL" id="BMHT01000007">
    <property type="protein sequence ID" value="GGF22228.1"/>
    <property type="molecule type" value="Genomic_DNA"/>
</dbReference>
<feature type="domain" description="DUF6046" evidence="1">
    <location>
        <begin position="76"/>
        <end position="194"/>
    </location>
</feature>
<keyword evidence="3" id="KW-1185">Reference proteome</keyword>